<reference evidence="1" key="1">
    <citation type="journal article" date="2020" name="Plant Biotechnol. J.">
        <title>The pomegranate (Punica granatum L.) draft genome dissects genetic divergence between soft- and hard-seeded cultivars.</title>
        <authorList>
            <person name="Luo X."/>
            <person name="Li H."/>
            <person name="Wu Z."/>
            <person name="Yao W."/>
            <person name="Zhao P."/>
            <person name="Cao D."/>
            <person name="Yu H."/>
            <person name="Li K."/>
            <person name="Poudel K."/>
            <person name="Zhao D."/>
            <person name="Zhang F."/>
            <person name="Xia X."/>
            <person name="Chen L."/>
            <person name="Wang Q."/>
            <person name="Jing D."/>
            <person name="Cao S."/>
        </authorList>
    </citation>
    <scope>NUCLEOTIDE SEQUENCE [LARGE SCALE GENOMIC DNA]</scope>
    <source>
        <strain evidence="1">cv. Tunisia</strain>
    </source>
</reference>
<reference evidence="2" key="2">
    <citation type="submission" date="2025-08" db="UniProtKB">
        <authorList>
            <consortium name="RefSeq"/>
        </authorList>
    </citation>
    <scope>IDENTIFICATION</scope>
    <source>
        <tissue evidence="2">Leaf</tissue>
    </source>
</reference>
<dbReference type="RefSeq" id="XP_031376911.1">
    <property type="nucleotide sequence ID" value="XM_031521051.1"/>
</dbReference>
<protein>
    <submittedName>
        <fullName evidence="2">Uncharacterized protein LOC116192495</fullName>
    </submittedName>
</protein>
<dbReference type="GeneID" id="116192495"/>
<dbReference type="Proteomes" id="UP000515151">
    <property type="component" value="Chromosome 1"/>
</dbReference>
<name>A0A6P8C5B3_PUNGR</name>
<proteinExistence type="predicted"/>
<sequence>MFFPDLHISSTSVGNKFVLGSPLNQGVQLSASCWNNGCSNCSHPASFSNAGCGVTLDRIQESIAPESKDAAARISWRTLVNTNCSGIGWNESRRGEVATADQYSYSCVKAKLKS</sequence>
<dbReference type="AlphaFoldDB" id="A0A6P8C5B3"/>
<evidence type="ECO:0000313" key="2">
    <source>
        <dbReference type="RefSeq" id="XP_031376911.1"/>
    </source>
</evidence>
<gene>
    <name evidence="2" type="primary">LOC116192495</name>
</gene>
<evidence type="ECO:0000313" key="1">
    <source>
        <dbReference type="Proteomes" id="UP000515151"/>
    </source>
</evidence>
<accession>A0A6P8C5B3</accession>
<organism evidence="1 2">
    <name type="scientific">Punica granatum</name>
    <name type="common">Pomegranate</name>
    <dbReference type="NCBI Taxonomy" id="22663"/>
    <lineage>
        <taxon>Eukaryota</taxon>
        <taxon>Viridiplantae</taxon>
        <taxon>Streptophyta</taxon>
        <taxon>Embryophyta</taxon>
        <taxon>Tracheophyta</taxon>
        <taxon>Spermatophyta</taxon>
        <taxon>Magnoliopsida</taxon>
        <taxon>eudicotyledons</taxon>
        <taxon>Gunneridae</taxon>
        <taxon>Pentapetalae</taxon>
        <taxon>rosids</taxon>
        <taxon>malvids</taxon>
        <taxon>Myrtales</taxon>
        <taxon>Lythraceae</taxon>
        <taxon>Punica</taxon>
    </lineage>
</organism>
<keyword evidence="1" id="KW-1185">Reference proteome</keyword>